<gene>
    <name evidence="2" type="ORF">NDES1114_LOCUS15900</name>
</gene>
<dbReference type="PANTHER" id="PTHR38828">
    <property type="match status" value="1"/>
</dbReference>
<organism evidence="2">
    <name type="scientific">Neobodo designis</name>
    <name type="common">Flagellated protozoan</name>
    <name type="synonym">Bodo designis</name>
    <dbReference type="NCBI Taxonomy" id="312471"/>
    <lineage>
        <taxon>Eukaryota</taxon>
        <taxon>Discoba</taxon>
        <taxon>Euglenozoa</taxon>
        <taxon>Kinetoplastea</taxon>
        <taxon>Metakinetoplastina</taxon>
        <taxon>Neobodonida</taxon>
        <taxon>Neobodo</taxon>
    </lineage>
</organism>
<dbReference type="AlphaFoldDB" id="A0A7S1M2M8"/>
<dbReference type="PANTHER" id="PTHR38828:SF4">
    <property type="match status" value="1"/>
</dbReference>
<evidence type="ECO:0000256" key="1">
    <source>
        <dbReference type="SAM" id="MobiDB-lite"/>
    </source>
</evidence>
<sequence>MPGGVFSAPEHLPPPLKPVKKPQADIDKSCERLSTPRKEARAHDDHLLAKTVSKPMSELEPSIQRLYQQALDKKKRQQEQHAAKEEEDLRKTAVVKSEDEVMEGVNRLYARAMEQHKHATDKLREKYLFTPRASPRRHIADSNDRLYKGAVEKQKARDEKLHERYVAHSLPPVKKITPAQVAASAERLGTKGPK</sequence>
<evidence type="ECO:0000313" key="2">
    <source>
        <dbReference type="EMBL" id="CAD9118207.1"/>
    </source>
</evidence>
<feature type="compositionally biased region" description="Basic and acidic residues" evidence="1">
    <location>
        <begin position="22"/>
        <end position="48"/>
    </location>
</feature>
<name>A0A7S1M2M8_NEODS</name>
<dbReference type="EMBL" id="HBGF01024023">
    <property type="protein sequence ID" value="CAD9118207.1"/>
    <property type="molecule type" value="Transcribed_RNA"/>
</dbReference>
<reference evidence="2" key="1">
    <citation type="submission" date="2021-01" db="EMBL/GenBank/DDBJ databases">
        <authorList>
            <person name="Corre E."/>
            <person name="Pelletier E."/>
            <person name="Niang G."/>
            <person name="Scheremetjew M."/>
            <person name="Finn R."/>
            <person name="Kale V."/>
            <person name="Holt S."/>
            <person name="Cochrane G."/>
            <person name="Meng A."/>
            <person name="Brown T."/>
            <person name="Cohen L."/>
        </authorList>
    </citation>
    <scope>NUCLEOTIDE SEQUENCE</scope>
    <source>
        <strain evidence="2">CCAP 1951/1</strain>
    </source>
</reference>
<dbReference type="InterPro" id="IPR039963">
    <property type="entry name" value="Unchar_22kDa"/>
</dbReference>
<protein>
    <submittedName>
        <fullName evidence="2">Uncharacterized protein</fullName>
    </submittedName>
</protein>
<feature type="compositionally biased region" description="Basic and acidic residues" evidence="1">
    <location>
        <begin position="77"/>
        <end position="90"/>
    </location>
</feature>
<feature type="region of interest" description="Disordered" evidence="1">
    <location>
        <begin position="1"/>
        <end position="90"/>
    </location>
</feature>
<proteinExistence type="predicted"/>
<accession>A0A7S1M2M8</accession>